<keyword evidence="5" id="KW-1185">Reference proteome</keyword>
<feature type="region of interest" description="Disordered" evidence="2">
    <location>
        <begin position="199"/>
        <end position="277"/>
    </location>
</feature>
<keyword evidence="1" id="KW-0694">RNA-binding</keyword>
<evidence type="ECO:0000313" key="4">
    <source>
        <dbReference type="Ensembl" id="ENSPNAP00000081942.1"/>
    </source>
</evidence>
<evidence type="ECO:0000313" key="5">
    <source>
        <dbReference type="Proteomes" id="UP001501920"/>
    </source>
</evidence>
<dbReference type="InterPro" id="IPR012677">
    <property type="entry name" value="Nucleotide-bd_a/b_plait_sf"/>
</dbReference>
<dbReference type="SUPFAM" id="SSF54928">
    <property type="entry name" value="RNA-binding domain, RBD"/>
    <property type="match status" value="2"/>
</dbReference>
<dbReference type="Gene3D" id="3.30.70.330">
    <property type="match status" value="3"/>
</dbReference>
<dbReference type="GeneTree" id="ENSGT01030000235165"/>
<dbReference type="GO" id="GO:0003723">
    <property type="term" value="F:RNA binding"/>
    <property type="evidence" value="ECO:0007669"/>
    <property type="project" value="UniProtKB-UniRule"/>
</dbReference>
<dbReference type="AlphaFoldDB" id="A0AAR2M4B3"/>
<evidence type="ECO:0000256" key="2">
    <source>
        <dbReference type="SAM" id="MobiDB-lite"/>
    </source>
</evidence>
<proteinExistence type="predicted"/>
<dbReference type="InterPro" id="IPR000504">
    <property type="entry name" value="RRM_dom"/>
</dbReference>
<feature type="compositionally biased region" description="Basic and acidic residues" evidence="2">
    <location>
        <begin position="208"/>
        <end position="243"/>
    </location>
</feature>
<feature type="compositionally biased region" description="Basic and acidic residues" evidence="2">
    <location>
        <begin position="255"/>
        <end position="267"/>
    </location>
</feature>
<accession>A0AAR2M4B3</accession>
<evidence type="ECO:0000256" key="1">
    <source>
        <dbReference type="PROSITE-ProRule" id="PRU00176"/>
    </source>
</evidence>
<reference evidence="4 5" key="1">
    <citation type="submission" date="2020-10" db="EMBL/GenBank/DDBJ databases">
        <title>Pygocentrus nattereri (red-bellied piranha) genome, fPygNat1, primary haplotype.</title>
        <authorList>
            <person name="Myers G."/>
            <person name="Meyer A."/>
            <person name="Karagic N."/>
            <person name="Pippel M."/>
            <person name="Winkler S."/>
            <person name="Tracey A."/>
            <person name="Wood J."/>
            <person name="Formenti G."/>
            <person name="Howe K."/>
            <person name="Fedrigo O."/>
            <person name="Jarvis E.D."/>
        </authorList>
    </citation>
    <scope>NUCLEOTIDE SEQUENCE [LARGE SCALE GENOMIC DNA]</scope>
</reference>
<dbReference type="Proteomes" id="UP001501920">
    <property type="component" value="Chromosome 8"/>
</dbReference>
<protein>
    <recommendedName>
        <fullName evidence="3">RRM domain-containing protein</fullName>
    </recommendedName>
</protein>
<dbReference type="Ensembl" id="ENSPNAT00000055365.1">
    <property type="protein sequence ID" value="ENSPNAP00000081942.1"/>
    <property type="gene ID" value="ENSPNAG00000024218.2"/>
</dbReference>
<sequence length="589" mass="66372">SDPLEGKLLLESRIFIRLFLLDLWIVSVVECCALTQGRVVCVTFAASSVDEEYLKKLLGQFGAVVKVMMFPALALVEMGSKDQSGDIVKYFTDNPLAVEGKRIEFSISTTFSFLQSSRVVSFSPLPAGDGTTSELMAIAKRFGSVKTSLFLPSRGYVEMTDPADAKKLVEHFITKPLKLKGKAVQVTFSTEYDTLISYSQGRRRSSERRHSPERRRSPEGRHSSERRHSSEGRHSPERRHSSERNCSSRSSRLNEQNDRQHSRDKSKTLSKAVNSDIVASMDSDSDLEGLAVIADDGEELQHDDDEPIDHHKIDQEQKTCEEVAQQDDQTSSISAAFPKQDASSGREEVKHLTRQSQENSPSGSVGIPSVHSDVKVETLQDSESPKEENTDSTAGIEMEQLHLTIQLYKLLFKTFQEEFGKVLDVRNLPKAEDYTDSDFVNIAKRYGEVKHYLLIRDCRKVKEKYIMVHASDAERIAADSKNQDVALRGNALKIKVSVKYSMVDITYCLMPLATFYILANRNAEPVATRLHFNALFTGTEFVRPVVGYFCNLCNVIYASEEEAKDEHCRSPSHHEKLKVNIHQQNNIYL</sequence>
<reference evidence="4" key="3">
    <citation type="submission" date="2025-09" db="UniProtKB">
        <authorList>
            <consortium name="Ensembl"/>
        </authorList>
    </citation>
    <scope>IDENTIFICATION</scope>
</reference>
<dbReference type="PROSITE" id="PS50102">
    <property type="entry name" value="RRM"/>
    <property type="match status" value="1"/>
</dbReference>
<organism evidence="4 5">
    <name type="scientific">Pygocentrus nattereri</name>
    <name type="common">Red-bellied piranha</name>
    <dbReference type="NCBI Taxonomy" id="42514"/>
    <lineage>
        <taxon>Eukaryota</taxon>
        <taxon>Metazoa</taxon>
        <taxon>Chordata</taxon>
        <taxon>Craniata</taxon>
        <taxon>Vertebrata</taxon>
        <taxon>Euteleostomi</taxon>
        <taxon>Actinopterygii</taxon>
        <taxon>Neopterygii</taxon>
        <taxon>Teleostei</taxon>
        <taxon>Ostariophysi</taxon>
        <taxon>Characiformes</taxon>
        <taxon>Characoidei</taxon>
        <taxon>Pygocentrus</taxon>
    </lineage>
</organism>
<reference evidence="4" key="2">
    <citation type="submission" date="2025-08" db="UniProtKB">
        <authorList>
            <consortium name="Ensembl"/>
        </authorList>
    </citation>
    <scope>IDENTIFICATION</scope>
</reference>
<feature type="domain" description="RRM" evidence="3">
    <location>
        <begin position="118"/>
        <end position="191"/>
    </location>
</feature>
<name>A0AAR2M4B3_PYGNA</name>
<dbReference type="InterPro" id="IPR035979">
    <property type="entry name" value="RBD_domain_sf"/>
</dbReference>
<feature type="compositionally biased region" description="Basic and acidic residues" evidence="2">
    <location>
        <begin position="372"/>
        <end position="389"/>
    </location>
</feature>
<evidence type="ECO:0000259" key="3">
    <source>
        <dbReference type="PROSITE" id="PS50102"/>
    </source>
</evidence>
<feature type="region of interest" description="Disordered" evidence="2">
    <location>
        <begin position="317"/>
        <end position="394"/>
    </location>
</feature>
<feature type="compositionally biased region" description="Polar residues" evidence="2">
    <location>
        <begin position="354"/>
        <end position="363"/>
    </location>
</feature>
<dbReference type="PANTHER" id="PTHR15592">
    <property type="entry name" value="MATRIN 3/NUCLEAR PROTEIN 220-RELATED"/>
    <property type="match status" value="1"/>
</dbReference>